<evidence type="ECO:0000256" key="2">
    <source>
        <dbReference type="ARBA" id="ARBA00005581"/>
    </source>
</evidence>
<reference evidence="8" key="2">
    <citation type="submission" date="2025-08" db="UniProtKB">
        <authorList>
            <consortium name="RefSeq"/>
        </authorList>
    </citation>
    <scope>IDENTIFICATION</scope>
    <source>
        <tissue evidence="8">Leaf</tissue>
    </source>
</reference>
<keyword evidence="3" id="KW-0713">Self-incompatibility</keyword>
<feature type="signal peptide" evidence="6">
    <location>
        <begin position="1"/>
        <end position="18"/>
    </location>
</feature>
<evidence type="ECO:0000256" key="4">
    <source>
        <dbReference type="ARBA" id="ARBA00022525"/>
    </source>
</evidence>
<comment type="subcellular location">
    <subcellularLocation>
        <location evidence="1">Secreted</location>
    </subcellularLocation>
</comment>
<evidence type="ECO:0000313" key="7">
    <source>
        <dbReference type="Proteomes" id="UP000694864"/>
    </source>
</evidence>
<keyword evidence="7" id="KW-1185">Reference proteome</keyword>
<dbReference type="InterPro" id="IPR010264">
    <property type="entry name" value="Self-incomp_S1"/>
</dbReference>
<dbReference type="Pfam" id="PF05938">
    <property type="entry name" value="Self-incomp_S1"/>
    <property type="match status" value="1"/>
</dbReference>
<evidence type="ECO:0000256" key="1">
    <source>
        <dbReference type="ARBA" id="ARBA00004613"/>
    </source>
</evidence>
<reference evidence="7" key="1">
    <citation type="journal article" date="2014" name="Nat. Commun.">
        <title>The emerging biofuel crop Camelina sativa retains a highly undifferentiated hexaploid genome structure.</title>
        <authorList>
            <person name="Kagale S."/>
            <person name="Koh C."/>
            <person name="Nixon J."/>
            <person name="Bollina V."/>
            <person name="Clarke W.E."/>
            <person name="Tuteja R."/>
            <person name="Spillane C."/>
            <person name="Robinson S.J."/>
            <person name="Links M.G."/>
            <person name="Clarke C."/>
            <person name="Higgins E.E."/>
            <person name="Huebert T."/>
            <person name="Sharpe A.G."/>
            <person name="Parkin I.A."/>
        </authorList>
    </citation>
    <scope>NUCLEOTIDE SEQUENCE [LARGE SCALE GENOMIC DNA]</scope>
    <source>
        <strain evidence="7">cv. DH55</strain>
    </source>
</reference>
<proteinExistence type="inferred from homology"/>
<keyword evidence="5 6" id="KW-0732">Signal</keyword>
<dbReference type="RefSeq" id="XP_010500696.1">
    <property type="nucleotide sequence ID" value="XM_010502394.1"/>
</dbReference>
<evidence type="ECO:0000256" key="6">
    <source>
        <dbReference type="SAM" id="SignalP"/>
    </source>
</evidence>
<gene>
    <name evidence="8" type="primary">LOC104778034</name>
</gene>
<comment type="similarity">
    <text evidence="2">Belongs to the plant self-incompatibility (S1) protein family.</text>
</comment>
<evidence type="ECO:0000256" key="5">
    <source>
        <dbReference type="ARBA" id="ARBA00022729"/>
    </source>
</evidence>
<evidence type="ECO:0000256" key="3">
    <source>
        <dbReference type="ARBA" id="ARBA00022471"/>
    </source>
</evidence>
<name>A0ABM0YGW6_CAMSA</name>
<dbReference type="GeneID" id="104778034"/>
<sequence>MNHFIIFLLVTSTTMYFGLNEACKKNHVVIHNEIAPGIVPNIACREYSIERPPKRFHQLNYKDPFYIIEFEDNNQLPHGEKWYCLLMYGTKPKYWYDIEVYRQGYYPRCGQIRSWIAKTDGIWFTRRYDSPPGHVLNWKIQ</sequence>
<accession>A0ABM0YGW6</accession>
<feature type="chain" id="PRO_5045901175" evidence="6">
    <location>
        <begin position="19"/>
        <end position="141"/>
    </location>
</feature>
<organism evidence="7 8">
    <name type="scientific">Camelina sativa</name>
    <name type="common">False flax</name>
    <name type="synonym">Myagrum sativum</name>
    <dbReference type="NCBI Taxonomy" id="90675"/>
    <lineage>
        <taxon>Eukaryota</taxon>
        <taxon>Viridiplantae</taxon>
        <taxon>Streptophyta</taxon>
        <taxon>Embryophyta</taxon>
        <taxon>Tracheophyta</taxon>
        <taxon>Spermatophyta</taxon>
        <taxon>Magnoliopsida</taxon>
        <taxon>eudicotyledons</taxon>
        <taxon>Gunneridae</taxon>
        <taxon>Pentapetalae</taxon>
        <taxon>rosids</taxon>
        <taxon>malvids</taxon>
        <taxon>Brassicales</taxon>
        <taxon>Brassicaceae</taxon>
        <taxon>Camelineae</taxon>
        <taxon>Camelina</taxon>
    </lineage>
</organism>
<dbReference type="Proteomes" id="UP000694864">
    <property type="component" value="Chromosome 3"/>
</dbReference>
<evidence type="ECO:0000313" key="8">
    <source>
        <dbReference type="RefSeq" id="XP_010500696.1"/>
    </source>
</evidence>
<protein>
    <submittedName>
        <fullName evidence="8">Uncharacterized protein LOC104778034</fullName>
    </submittedName>
</protein>
<keyword evidence="4" id="KW-0964">Secreted</keyword>